<name>A0ABV2RL20_BRAJP</name>
<accession>A0ABV2RL20</accession>
<evidence type="ECO:0000313" key="3">
    <source>
        <dbReference type="Proteomes" id="UP001549291"/>
    </source>
</evidence>
<reference evidence="2 3" key="1">
    <citation type="submission" date="2024-06" db="EMBL/GenBank/DDBJ databases">
        <title>Genomic Encyclopedia of Type Strains, Phase V (KMG-V): Genome sequencing to study the core and pangenomes of soil and plant-associated prokaryotes.</title>
        <authorList>
            <person name="Whitman W."/>
        </authorList>
    </citation>
    <scope>NUCLEOTIDE SEQUENCE [LARGE SCALE GENOMIC DNA]</scope>
    <source>
        <strain evidence="2 3">USDA 160</strain>
    </source>
</reference>
<dbReference type="Proteomes" id="UP001549291">
    <property type="component" value="Unassembled WGS sequence"/>
</dbReference>
<gene>
    <name evidence="2" type="ORF">ABIF63_001741</name>
</gene>
<feature type="domain" description="DUF6894" evidence="1">
    <location>
        <begin position="3"/>
        <end position="72"/>
    </location>
</feature>
<protein>
    <submittedName>
        <fullName evidence="2">Uncharacterized protein (DUF927 family)</fullName>
    </submittedName>
</protein>
<comment type="caution">
    <text evidence="2">The sequence shown here is derived from an EMBL/GenBank/DDBJ whole genome shotgun (WGS) entry which is preliminary data.</text>
</comment>
<dbReference type="InterPro" id="IPR054189">
    <property type="entry name" value="DUF6894"/>
</dbReference>
<evidence type="ECO:0000259" key="1">
    <source>
        <dbReference type="Pfam" id="PF21834"/>
    </source>
</evidence>
<keyword evidence="3" id="KW-1185">Reference proteome</keyword>
<sequence>MPRFFINHTSPSEICVDHIGIEFSSLEAAYLDTCEAALAIAFEKLHERQDPTRDAFEIIDEKKNLLMQVPFSEVLRPAAMTTRQANTVAFENCRRQIARSGRLKDEIRAELTRTRGIFDAIRANLSPLRPV</sequence>
<evidence type="ECO:0000313" key="2">
    <source>
        <dbReference type="EMBL" id="MET4717635.1"/>
    </source>
</evidence>
<organism evidence="2 3">
    <name type="scientific">Bradyrhizobium japonicum</name>
    <dbReference type="NCBI Taxonomy" id="375"/>
    <lineage>
        <taxon>Bacteria</taxon>
        <taxon>Pseudomonadati</taxon>
        <taxon>Pseudomonadota</taxon>
        <taxon>Alphaproteobacteria</taxon>
        <taxon>Hyphomicrobiales</taxon>
        <taxon>Nitrobacteraceae</taxon>
        <taxon>Bradyrhizobium</taxon>
    </lineage>
</organism>
<dbReference type="EMBL" id="JBEPTQ010000002">
    <property type="protein sequence ID" value="MET4717635.1"/>
    <property type="molecule type" value="Genomic_DNA"/>
</dbReference>
<dbReference type="RefSeq" id="WP_038959699.1">
    <property type="nucleotide sequence ID" value="NZ_CP066351.1"/>
</dbReference>
<dbReference type="Pfam" id="PF21834">
    <property type="entry name" value="DUF6894"/>
    <property type="match status" value="1"/>
</dbReference>
<proteinExistence type="predicted"/>